<keyword evidence="1" id="KW-1133">Transmembrane helix</keyword>
<keyword evidence="2" id="KW-0675">Receptor</keyword>
<keyword evidence="1" id="KW-0812">Transmembrane</keyword>
<dbReference type="AlphaFoldDB" id="A0A6A2ZDA6"/>
<dbReference type="GO" id="GO:0016301">
    <property type="term" value="F:kinase activity"/>
    <property type="evidence" value="ECO:0007669"/>
    <property type="project" value="UniProtKB-KW"/>
</dbReference>
<evidence type="ECO:0000313" key="2">
    <source>
        <dbReference type="EMBL" id="KAE8690001.1"/>
    </source>
</evidence>
<dbReference type="PANTHER" id="PTHR33659">
    <property type="entry name" value="PROTEIN, PUTATIVE-RELATED-RELATED"/>
    <property type="match status" value="1"/>
</dbReference>
<accession>A0A6A2ZDA6</accession>
<keyword evidence="3" id="KW-1185">Reference proteome</keyword>
<reference evidence="2" key="1">
    <citation type="submission" date="2019-09" db="EMBL/GenBank/DDBJ databases">
        <title>Draft genome information of white flower Hibiscus syriacus.</title>
        <authorList>
            <person name="Kim Y.-M."/>
        </authorList>
    </citation>
    <scope>NUCLEOTIDE SEQUENCE [LARGE SCALE GENOMIC DNA]</scope>
    <source>
        <strain evidence="2">YM2019G1</strain>
    </source>
</reference>
<dbReference type="EMBL" id="VEPZ02001166">
    <property type="protein sequence ID" value="KAE8690001.1"/>
    <property type="molecule type" value="Genomic_DNA"/>
</dbReference>
<keyword evidence="2" id="KW-0808">Transferase</keyword>
<dbReference type="GO" id="GO:0030246">
    <property type="term" value="F:carbohydrate binding"/>
    <property type="evidence" value="ECO:0007669"/>
    <property type="project" value="UniProtKB-KW"/>
</dbReference>
<feature type="transmembrane region" description="Helical" evidence="1">
    <location>
        <begin position="54"/>
        <end position="76"/>
    </location>
</feature>
<dbReference type="PANTHER" id="PTHR33659:SF11">
    <property type="entry name" value="TRANSMEMBRANE PROTEIN"/>
    <property type="match status" value="1"/>
</dbReference>
<evidence type="ECO:0000313" key="3">
    <source>
        <dbReference type="Proteomes" id="UP000436088"/>
    </source>
</evidence>
<organism evidence="2 3">
    <name type="scientific">Hibiscus syriacus</name>
    <name type="common">Rose of Sharon</name>
    <dbReference type="NCBI Taxonomy" id="106335"/>
    <lineage>
        <taxon>Eukaryota</taxon>
        <taxon>Viridiplantae</taxon>
        <taxon>Streptophyta</taxon>
        <taxon>Embryophyta</taxon>
        <taxon>Tracheophyta</taxon>
        <taxon>Spermatophyta</taxon>
        <taxon>Magnoliopsida</taxon>
        <taxon>eudicotyledons</taxon>
        <taxon>Gunneridae</taxon>
        <taxon>Pentapetalae</taxon>
        <taxon>rosids</taxon>
        <taxon>malvids</taxon>
        <taxon>Malvales</taxon>
        <taxon>Malvaceae</taxon>
        <taxon>Malvoideae</taxon>
        <taxon>Hibiscus</taxon>
    </lineage>
</organism>
<dbReference type="Proteomes" id="UP000436088">
    <property type="component" value="Unassembled WGS sequence"/>
</dbReference>
<name>A0A6A2ZDA6_HIBSY</name>
<sequence length="79" mass="8102">MGLGQNRSDSDLMSILISSPIVTIFVFAFVLSIAATVSAPARTPATAPLMDTGAAFSLPASGVVVAFSLLVSHIAFPKH</sequence>
<keyword evidence="2" id="KW-0418">Kinase</keyword>
<protein>
    <submittedName>
        <fullName evidence="2">L-type lectin-domain containing receptor kinase S.5</fullName>
    </submittedName>
</protein>
<keyword evidence="1" id="KW-0472">Membrane</keyword>
<comment type="caution">
    <text evidence="2">The sequence shown here is derived from an EMBL/GenBank/DDBJ whole genome shotgun (WGS) entry which is preliminary data.</text>
</comment>
<evidence type="ECO:0000256" key="1">
    <source>
        <dbReference type="SAM" id="Phobius"/>
    </source>
</evidence>
<proteinExistence type="predicted"/>
<feature type="transmembrane region" description="Helical" evidence="1">
    <location>
        <begin position="12"/>
        <end position="34"/>
    </location>
</feature>
<gene>
    <name evidence="2" type="ORF">F3Y22_tig00110930pilonHSYRG00125</name>
</gene>